<evidence type="ECO:0000313" key="1">
    <source>
        <dbReference type="EMBL" id="VAW00280.1"/>
    </source>
</evidence>
<dbReference type="GO" id="GO:0004789">
    <property type="term" value="F:thiamine-phosphate diphosphorylase activity"/>
    <property type="evidence" value="ECO:0007669"/>
    <property type="project" value="UniProtKB-EC"/>
</dbReference>
<dbReference type="InterPro" id="IPR013785">
    <property type="entry name" value="Aldolase_TIM"/>
</dbReference>
<dbReference type="InterPro" id="IPR036206">
    <property type="entry name" value="ThiamineP_synth_sf"/>
</dbReference>
<dbReference type="EMBL" id="UOEH01000302">
    <property type="protein sequence ID" value="VAW00280.1"/>
    <property type="molecule type" value="Genomic_DNA"/>
</dbReference>
<feature type="non-terminal residue" evidence="1">
    <location>
        <position position="67"/>
    </location>
</feature>
<protein>
    <submittedName>
        <fullName evidence="1">Thiamin-phosphate pyrophosphorylase</fullName>
        <ecNumber evidence="1">2.5.1.3</ecNumber>
    </submittedName>
</protein>
<accession>A0A3B0S7M0</accession>
<dbReference type="Gene3D" id="3.20.20.70">
    <property type="entry name" value="Aldolase class I"/>
    <property type="match status" value="1"/>
</dbReference>
<dbReference type="AlphaFoldDB" id="A0A3B0S7M0"/>
<sequence>MSEACQLYLITPPQIADLARFADRLTAALDAGAIACIQLRLKAEDGGAPADDDVLAAADALLPIARK</sequence>
<gene>
    <name evidence="1" type="ORF">MNBD_ALPHA05-1605</name>
</gene>
<dbReference type="SUPFAM" id="SSF51391">
    <property type="entry name" value="Thiamin phosphate synthase"/>
    <property type="match status" value="1"/>
</dbReference>
<organism evidence="1">
    <name type="scientific">hydrothermal vent metagenome</name>
    <dbReference type="NCBI Taxonomy" id="652676"/>
    <lineage>
        <taxon>unclassified sequences</taxon>
        <taxon>metagenomes</taxon>
        <taxon>ecological metagenomes</taxon>
    </lineage>
</organism>
<name>A0A3B0S7M0_9ZZZZ</name>
<proteinExistence type="predicted"/>
<dbReference type="EC" id="2.5.1.3" evidence="1"/>
<keyword evidence="1" id="KW-0808">Transferase</keyword>
<reference evidence="1" key="1">
    <citation type="submission" date="2018-06" db="EMBL/GenBank/DDBJ databases">
        <authorList>
            <person name="Zhirakovskaya E."/>
        </authorList>
    </citation>
    <scope>NUCLEOTIDE SEQUENCE</scope>
</reference>